<gene>
    <name evidence="1" type="ORF">DSAG12_01397</name>
</gene>
<dbReference type="KEGG" id="psyt:DSAG12_01397"/>
<accession>A0A5B9D970</accession>
<keyword evidence="2" id="KW-1185">Reference proteome</keyword>
<evidence type="ECO:0000313" key="2">
    <source>
        <dbReference type="Proteomes" id="UP000321408"/>
    </source>
</evidence>
<name>A0A5B9D970_9ARCH</name>
<dbReference type="InterPro" id="IPR012429">
    <property type="entry name" value="HGSNAT_cat"/>
</dbReference>
<dbReference type="AlphaFoldDB" id="A0A5B9D970"/>
<evidence type="ECO:0000313" key="1">
    <source>
        <dbReference type="EMBL" id="QEE15571.2"/>
    </source>
</evidence>
<dbReference type="Pfam" id="PF07786">
    <property type="entry name" value="HGSNAT_cat"/>
    <property type="match status" value="1"/>
</dbReference>
<proteinExistence type="predicted"/>
<organism evidence="1 2">
    <name type="scientific">Promethearchaeum syntrophicum</name>
    <dbReference type="NCBI Taxonomy" id="2594042"/>
    <lineage>
        <taxon>Archaea</taxon>
        <taxon>Promethearchaeati</taxon>
        <taxon>Promethearchaeota</taxon>
        <taxon>Promethearchaeia</taxon>
        <taxon>Promethearchaeales</taxon>
        <taxon>Promethearchaeaceae</taxon>
        <taxon>Promethearchaeum</taxon>
    </lineage>
</organism>
<sequence length="468" mass="53484">MLKWPIISSWIVIIIQQSTYQIITNSIDKKVLKHSRRLKSLDSLRGFAIFCMVLFHGFQLLEMDLLGVASALTENPVAKVIEFMARMAGIFVFISGISNSMSIYSRYSKGTTNGKKTIMESFIVGLWFIILERVVYRFLDRPVTGGGIYDFDTGPTYYSYILGYLETGVFHPFPLYPTFFSSGALSMMGLSLMFYSVLLVILFHNEGYKRIHRNLLIVGILATFIIVISPFLIDILRPIWVQALIDENYGKIILVGILVGDSDPMMPFLGFALYGVAIGIEIKGKVPKNIFLLVGIIVSSIYIILGTIGYIIFGEPPVEHILRTLPIQTTHLQIGIMILIVTMLVYSEISKKDKRNTNKLDYKLKKKKERMTFLQLFGKFSLTMYLLESFFGSVIKLLILDKVFPGWAQNMALVVCYSMIIVILWFFILKIWSKFGQIGSYDWMTAQIKKRVRKTLSEKELKKNHSKF</sequence>
<dbReference type="EMBL" id="CP042905">
    <property type="protein sequence ID" value="QEE15571.2"/>
    <property type="molecule type" value="Genomic_DNA"/>
</dbReference>
<reference evidence="1 2" key="2">
    <citation type="journal article" date="2024" name="Int. J. Syst. Evol. Microbiol.">
        <title>Promethearchaeum syntrophicum gen. nov., sp. nov., an anaerobic, obligately syntrophic archaeon, the first isolate of the lineage 'Asgard' archaea, and proposal of the new archaeal phylum Promethearchaeota phyl. nov. and kingdom Promethearchaeati regn. nov.</title>
        <authorList>
            <person name="Imachi H."/>
            <person name="Nobu M.K."/>
            <person name="Kato S."/>
            <person name="Takaki Y."/>
            <person name="Miyazaki M."/>
            <person name="Miyata M."/>
            <person name="Ogawara M."/>
            <person name="Saito Y."/>
            <person name="Sakai S."/>
            <person name="Tahara Y.O."/>
            <person name="Takano Y."/>
            <person name="Tasumi E."/>
            <person name="Uematsu K."/>
            <person name="Yoshimura T."/>
            <person name="Itoh T."/>
            <person name="Ohkuma M."/>
            <person name="Takai K."/>
        </authorList>
    </citation>
    <scope>NUCLEOTIDE SEQUENCE [LARGE SCALE GENOMIC DNA]</scope>
    <source>
        <strain evidence="1 2">MK-D1</strain>
    </source>
</reference>
<protein>
    <submittedName>
        <fullName evidence="1">Heparan-alpha-glucosaminide N-acetyltransferase domain-containing protein</fullName>
    </submittedName>
</protein>
<reference evidence="1 2" key="1">
    <citation type="journal article" date="2020" name="Nature">
        <title>Isolation of an archaeon at the prokaryote-eukaryote interface.</title>
        <authorList>
            <person name="Imachi H."/>
            <person name="Nobu M.K."/>
            <person name="Nakahara N."/>
            <person name="Morono Y."/>
            <person name="Ogawara M."/>
            <person name="Takaki Y."/>
            <person name="Takano Y."/>
            <person name="Uematsu K."/>
            <person name="Ikuta T."/>
            <person name="Ito M."/>
            <person name="Matsui Y."/>
            <person name="Miyazaki M."/>
            <person name="Murata K."/>
            <person name="Saito Y."/>
            <person name="Sakai S."/>
            <person name="Song C."/>
            <person name="Tasumi E."/>
            <person name="Yamanaka Y."/>
            <person name="Yamaguchi T."/>
            <person name="Kamagata Y."/>
            <person name="Tamaki H."/>
            <person name="Takai K."/>
        </authorList>
    </citation>
    <scope>NUCLEOTIDE SEQUENCE [LARGE SCALE GENOMIC DNA]</scope>
    <source>
        <strain evidence="1 2">MK-D1</strain>
    </source>
</reference>
<dbReference type="Proteomes" id="UP000321408">
    <property type="component" value="Chromosome"/>
</dbReference>